<evidence type="ECO:0000256" key="3">
    <source>
        <dbReference type="ARBA" id="ARBA00022989"/>
    </source>
</evidence>
<dbReference type="GO" id="GO:0032259">
    <property type="term" value="P:methylation"/>
    <property type="evidence" value="ECO:0007669"/>
    <property type="project" value="UniProtKB-KW"/>
</dbReference>
<dbReference type="GO" id="GO:0008168">
    <property type="term" value="F:methyltransferase activity"/>
    <property type="evidence" value="ECO:0007669"/>
    <property type="project" value="UniProtKB-KW"/>
</dbReference>
<evidence type="ECO:0000256" key="2">
    <source>
        <dbReference type="ARBA" id="ARBA00022692"/>
    </source>
</evidence>
<keyword evidence="4 5" id="KW-0472">Membrane</keyword>
<evidence type="ECO:0000256" key="4">
    <source>
        <dbReference type="ARBA" id="ARBA00023136"/>
    </source>
</evidence>
<evidence type="ECO:0000256" key="5">
    <source>
        <dbReference type="SAM" id="Phobius"/>
    </source>
</evidence>
<keyword evidence="6" id="KW-0808">Transferase</keyword>
<dbReference type="InterPro" id="IPR001129">
    <property type="entry name" value="Membr-assoc_MAPEG"/>
</dbReference>
<dbReference type="Pfam" id="PF01124">
    <property type="entry name" value="MAPEG"/>
    <property type="match status" value="1"/>
</dbReference>
<dbReference type="OrthoDB" id="312603at2759"/>
<dbReference type="GO" id="GO:0016020">
    <property type="term" value="C:membrane"/>
    <property type="evidence" value="ECO:0007669"/>
    <property type="project" value="UniProtKB-SubCell"/>
</dbReference>
<dbReference type="RefSeq" id="XP_001033468.2">
    <property type="nucleotide sequence ID" value="XM_001033468.2"/>
</dbReference>
<dbReference type="EMBL" id="GG662498">
    <property type="protein sequence ID" value="EAR85805.2"/>
    <property type="molecule type" value="Genomic_DNA"/>
</dbReference>
<protein>
    <submittedName>
        <fullName evidence="6">Leucine carboxyl methyltransferase family protein</fullName>
    </submittedName>
</protein>
<dbReference type="SUPFAM" id="SSF161084">
    <property type="entry name" value="MAPEG domain-like"/>
    <property type="match status" value="1"/>
</dbReference>
<dbReference type="KEGG" id="tet:TTHERM_00312870"/>
<accession>Q22KJ4</accession>
<feature type="transmembrane region" description="Helical" evidence="5">
    <location>
        <begin position="16"/>
        <end position="38"/>
    </location>
</feature>
<keyword evidence="7" id="KW-1185">Reference proteome</keyword>
<name>Q22KJ4_TETTS</name>
<evidence type="ECO:0000313" key="6">
    <source>
        <dbReference type="EMBL" id="EAR85805.2"/>
    </source>
</evidence>
<dbReference type="InParanoid" id="Q22KJ4"/>
<dbReference type="HOGENOM" id="CLU_519271_0_0_1"/>
<sequence>MAVEVNTLNFTIPKDFAWVLAGLVTLSAQLFIVNIAYVGRVRTRVFKNTDLQKVFGDDHKKHTNATINPLGYPDFGQGRYSDQLSYGDWYDFNIAQRIHYTFIEFFIPFIVISLVAGLYKPCYSAYIIFGAVFSRICFHIGYASGNAQHPIRVLGAALQDFCFLANLILSVMGLLSWLGYI</sequence>
<dbReference type="AlphaFoldDB" id="Q22KJ4"/>
<feature type="transmembrane region" description="Helical" evidence="5">
    <location>
        <begin position="157"/>
        <end position="180"/>
    </location>
</feature>
<reference evidence="7" key="1">
    <citation type="journal article" date="2006" name="PLoS Biol.">
        <title>Macronuclear genome sequence of the ciliate Tetrahymena thermophila, a model eukaryote.</title>
        <authorList>
            <person name="Eisen J.A."/>
            <person name="Coyne R.S."/>
            <person name="Wu M."/>
            <person name="Wu D."/>
            <person name="Thiagarajan M."/>
            <person name="Wortman J.R."/>
            <person name="Badger J.H."/>
            <person name="Ren Q."/>
            <person name="Amedeo P."/>
            <person name="Jones K.M."/>
            <person name="Tallon L.J."/>
            <person name="Delcher A.L."/>
            <person name="Salzberg S.L."/>
            <person name="Silva J.C."/>
            <person name="Haas B.J."/>
            <person name="Majoros W.H."/>
            <person name="Farzad M."/>
            <person name="Carlton J.M."/>
            <person name="Smith R.K. Jr."/>
            <person name="Garg J."/>
            <person name="Pearlman R.E."/>
            <person name="Karrer K.M."/>
            <person name="Sun L."/>
            <person name="Manning G."/>
            <person name="Elde N.C."/>
            <person name="Turkewitz A.P."/>
            <person name="Asai D.J."/>
            <person name="Wilkes D.E."/>
            <person name="Wang Y."/>
            <person name="Cai H."/>
            <person name="Collins K."/>
            <person name="Stewart B.A."/>
            <person name="Lee S.R."/>
            <person name="Wilamowska K."/>
            <person name="Weinberg Z."/>
            <person name="Ruzzo W.L."/>
            <person name="Wloga D."/>
            <person name="Gaertig J."/>
            <person name="Frankel J."/>
            <person name="Tsao C.-C."/>
            <person name="Gorovsky M.A."/>
            <person name="Keeling P.J."/>
            <person name="Waller R.F."/>
            <person name="Patron N.J."/>
            <person name="Cherry J.M."/>
            <person name="Stover N.A."/>
            <person name="Krieger C.J."/>
            <person name="del Toro C."/>
            <person name="Ryder H.F."/>
            <person name="Williamson S.C."/>
            <person name="Barbeau R.A."/>
            <person name="Hamilton E.P."/>
            <person name="Orias E."/>
        </authorList>
    </citation>
    <scope>NUCLEOTIDE SEQUENCE [LARGE SCALE GENOMIC DNA]</scope>
    <source>
        <strain evidence="7">SB210</strain>
    </source>
</reference>
<dbReference type="Gene3D" id="1.20.120.550">
    <property type="entry name" value="Membrane associated eicosanoid/glutathione metabolism-like domain"/>
    <property type="match status" value="1"/>
</dbReference>
<gene>
    <name evidence="6" type="ORF">TTHERM_00312870</name>
</gene>
<dbReference type="GeneID" id="7825269"/>
<feature type="transmembrane region" description="Helical" evidence="5">
    <location>
        <begin position="125"/>
        <end position="145"/>
    </location>
</feature>
<keyword evidence="2 5" id="KW-0812">Transmembrane</keyword>
<proteinExistence type="predicted"/>
<feature type="transmembrane region" description="Helical" evidence="5">
    <location>
        <begin position="100"/>
        <end position="119"/>
    </location>
</feature>
<comment type="subcellular location">
    <subcellularLocation>
        <location evidence="1">Membrane</location>
    </subcellularLocation>
</comment>
<dbReference type="InterPro" id="IPR023352">
    <property type="entry name" value="MAPEG-like_dom_sf"/>
</dbReference>
<dbReference type="Proteomes" id="UP000009168">
    <property type="component" value="Unassembled WGS sequence"/>
</dbReference>
<evidence type="ECO:0000313" key="7">
    <source>
        <dbReference type="Proteomes" id="UP000009168"/>
    </source>
</evidence>
<evidence type="ECO:0000256" key="1">
    <source>
        <dbReference type="ARBA" id="ARBA00004370"/>
    </source>
</evidence>
<organism evidence="6 7">
    <name type="scientific">Tetrahymena thermophila (strain SB210)</name>
    <dbReference type="NCBI Taxonomy" id="312017"/>
    <lineage>
        <taxon>Eukaryota</taxon>
        <taxon>Sar</taxon>
        <taxon>Alveolata</taxon>
        <taxon>Ciliophora</taxon>
        <taxon>Intramacronucleata</taxon>
        <taxon>Oligohymenophorea</taxon>
        <taxon>Hymenostomatida</taxon>
        <taxon>Tetrahymenina</taxon>
        <taxon>Tetrahymenidae</taxon>
        <taxon>Tetrahymena</taxon>
    </lineage>
</organism>
<keyword evidence="3 5" id="KW-1133">Transmembrane helix</keyword>
<keyword evidence="6" id="KW-0489">Methyltransferase</keyword>